<dbReference type="AlphaFoldDB" id="A0A8S1EX35"/>
<feature type="transmembrane region" description="Helical" evidence="2">
    <location>
        <begin position="187"/>
        <end position="207"/>
    </location>
</feature>
<evidence type="ECO:0000313" key="4">
    <source>
        <dbReference type="EMBL" id="CAB3405909.1"/>
    </source>
</evidence>
<feature type="compositionally biased region" description="Low complexity" evidence="1">
    <location>
        <begin position="65"/>
        <end position="75"/>
    </location>
</feature>
<dbReference type="PANTHER" id="PTHR37402">
    <property type="entry name" value="GRAM DOMAIN-CONTAINING PROTEIN 4"/>
    <property type="match status" value="1"/>
</dbReference>
<feature type="compositionally biased region" description="Polar residues" evidence="1">
    <location>
        <begin position="463"/>
        <end position="486"/>
    </location>
</feature>
<dbReference type="Gene3D" id="2.30.29.30">
    <property type="entry name" value="Pleckstrin-homology domain (PH domain)/Phosphotyrosine-binding domain (PTB)"/>
    <property type="match status" value="1"/>
</dbReference>
<evidence type="ECO:0000259" key="3">
    <source>
        <dbReference type="Pfam" id="PF02893"/>
    </source>
</evidence>
<feature type="domain" description="GRAM" evidence="3">
    <location>
        <begin position="529"/>
        <end position="637"/>
    </location>
</feature>
<feature type="transmembrane region" description="Helical" evidence="2">
    <location>
        <begin position="213"/>
        <end position="238"/>
    </location>
</feature>
<reference evidence="4 5" key="1">
    <citation type="submission" date="2020-04" db="EMBL/GenBank/DDBJ databases">
        <authorList>
            <person name="Laetsch R D."/>
            <person name="Stevens L."/>
            <person name="Kumar S."/>
            <person name="Blaxter L. M."/>
        </authorList>
    </citation>
    <scope>NUCLEOTIDE SEQUENCE [LARGE SCALE GENOMIC DNA]</scope>
</reference>
<name>A0A8S1EX35_9PELO</name>
<dbReference type="InterPro" id="IPR037847">
    <property type="entry name" value="GRAMDC4"/>
</dbReference>
<dbReference type="GO" id="GO:0034164">
    <property type="term" value="P:negative regulation of toll-like receptor 9 signaling pathway"/>
    <property type="evidence" value="ECO:0007669"/>
    <property type="project" value="TreeGrafter"/>
</dbReference>
<evidence type="ECO:0000256" key="2">
    <source>
        <dbReference type="SAM" id="Phobius"/>
    </source>
</evidence>
<keyword evidence="5" id="KW-1185">Reference proteome</keyword>
<keyword evidence="2" id="KW-1133">Transmembrane helix</keyword>
<keyword evidence="2" id="KW-0472">Membrane</keyword>
<dbReference type="GO" id="GO:0006915">
    <property type="term" value="P:apoptotic process"/>
    <property type="evidence" value="ECO:0007669"/>
    <property type="project" value="InterPro"/>
</dbReference>
<feature type="compositionally biased region" description="Basic and acidic residues" evidence="1">
    <location>
        <begin position="389"/>
        <end position="398"/>
    </location>
</feature>
<feature type="region of interest" description="Disordered" evidence="1">
    <location>
        <begin position="379"/>
        <end position="413"/>
    </location>
</feature>
<accession>A0A8S1EX35</accession>
<sequence>MPFDSEYYLPVPKLSISQRRSSDGYLNTKDFLSNNEDVKTAEYEMTRRRVSVLADIEIEDHYHHQQQQQQQQQQQRNPERRRSRSMVRGGKPLKRASSPRPIVFQHHPLSKWRNDESTSISSAESALEEIHEPKKKGAKFEWLRRELKHFIDDVIDAFESGAPSIQECEQDNDKLSAMQLRKDIKRFFSAVTPYLEVFAALYDLIMWKNPLSTLLFVLVFVYSLFRGWTASLFFLLLLCQLSINYLSYVKNIDIGLMFLPRKQVVLPKFDISGAQLIFDIAKLAQKLLRFATNILEKLESLLTWKSIRVSRVFYCLVVYWLAWTVLFTFGTCAGYTVLALGVRIFITTYLFDRFPRLRKRFDTYGYFYRNLPLRSPNLRVASHSNSSRSEPRDADNGDRCSSPPSNSRRSTFHGEKFSSRLGSNFNLDQSAAVSLLLGNQHKAIHSPSNSIAIDASKNIEEQLNSSEITEPSSTDRSSQHTATSLNGDVITIHSEPSSSRYRSHSSSISDDEDDDEQSFSSHADPIIDNVIAFRSCVMNEREKMFPMGITSGILYLTDAALVFRSRHTADNKDQIMMLFHDIKYIKKAQSLRSMSLITGTRKSLEIGIEGRRKPLSFIGLAKRDDFVTRIQLMCRNAGATVEFTE</sequence>
<protein>
    <recommendedName>
        <fullName evidence="3">GRAM domain-containing protein</fullName>
    </recommendedName>
</protein>
<dbReference type="OrthoDB" id="1708389at2759"/>
<keyword evidence="2" id="KW-0812">Transmembrane</keyword>
<organism evidence="4 5">
    <name type="scientific">Caenorhabditis bovis</name>
    <dbReference type="NCBI Taxonomy" id="2654633"/>
    <lineage>
        <taxon>Eukaryota</taxon>
        <taxon>Metazoa</taxon>
        <taxon>Ecdysozoa</taxon>
        <taxon>Nematoda</taxon>
        <taxon>Chromadorea</taxon>
        <taxon>Rhabditida</taxon>
        <taxon>Rhabditina</taxon>
        <taxon>Rhabditomorpha</taxon>
        <taxon>Rhabditoidea</taxon>
        <taxon>Rhabditidae</taxon>
        <taxon>Peloderinae</taxon>
        <taxon>Caenorhabditis</taxon>
    </lineage>
</organism>
<proteinExistence type="predicted"/>
<feature type="transmembrane region" description="Helical" evidence="2">
    <location>
        <begin position="312"/>
        <end position="329"/>
    </location>
</feature>
<feature type="region of interest" description="Disordered" evidence="1">
    <location>
        <begin position="463"/>
        <end position="521"/>
    </location>
</feature>
<gene>
    <name evidence="4" type="ORF">CBOVIS_LOCUS8051</name>
</gene>
<feature type="compositionally biased region" description="Low complexity" evidence="1">
    <location>
        <begin position="494"/>
        <end position="508"/>
    </location>
</feature>
<evidence type="ECO:0000256" key="1">
    <source>
        <dbReference type="SAM" id="MobiDB-lite"/>
    </source>
</evidence>
<dbReference type="Pfam" id="PF02893">
    <property type="entry name" value="GRAM"/>
    <property type="match status" value="1"/>
</dbReference>
<dbReference type="EMBL" id="CADEPM010000005">
    <property type="protein sequence ID" value="CAB3405909.1"/>
    <property type="molecule type" value="Genomic_DNA"/>
</dbReference>
<dbReference type="Proteomes" id="UP000494206">
    <property type="component" value="Unassembled WGS sequence"/>
</dbReference>
<comment type="caution">
    <text evidence="4">The sequence shown here is derived from an EMBL/GenBank/DDBJ whole genome shotgun (WGS) entry which is preliminary data.</text>
</comment>
<dbReference type="InterPro" id="IPR011993">
    <property type="entry name" value="PH-like_dom_sf"/>
</dbReference>
<feature type="region of interest" description="Disordered" evidence="1">
    <location>
        <begin position="62"/>
        <end position="100"/>
    </location>
</feature>
<evidence type="ECO:0000313" key="5">
    <source>
        <dbReference type="Proteomes" id="UP000494206"/>
    </source>
</evidence>
<dbReference type="PANTHER" id="PTHR37402:SF1">
    <property type="entry name" value="GRAM DOMAIN-CONTAINING PROTEIN 4"/>
    <property type="match status" value="1"/>
</dbReference>
<dbReference type="InterPro" id="IPR004182">
    <property type="entry name" value="GRAM"/>
</dbReference>